<keyword evidence="4" id="KW-1185">Reference proteome</keyword>
<evidence type="ECO:0000313" key="4">
    <source>
        <dbReference type="Proteomes" id="UP000632774"/>
    </source>
</evidence>
<dbReference type="EMBL" id="JADFFM010000001">
    <property type="protein sequence ID" value="MBE9666165.1"/>
    <property type="molecule type" value="Genomic_DNA"/>
</dbReference>
<dbReference type="RefSeq" id="WP_194105539.1">
    <property type="nucleotide sequence ID" value="NZ_JADFFM010000001.1"/>
</dbReference>
<dbReference type="InterPro" id="IPR017946">
    <property type="entry name" value="PLC-like_Pdiesterase_TIM-brl"/>
</dbReference>
<comment type="caution">
    <text evidence="3">The sequence shown here is derived from an EMBL/GenBank/DDBJ whole genome shotgun (WGS) entry which is preliminary data.</text>
</comment>
<evidence type="ECO:0000313" key="3">
    <source>
        <dbReference type="EMBL" id="MBE9666165.1"/>
    </source>
</evidence>
<protein>
    <submittedName>
        <fullName evidence="3">Glycerophosphodiester phosphodiesterase</fullName>
    </submittedName>
</protein>
<organism evidence="3 4">
    <name type="scientific">Mucilaginibacter boryungensis</name>
    <dbReference type="NCBI Taxonomy" id="768480"/>
    <lineage>
        <taxon>Bacteria</taxon>
        <taxon>Pseudomonadati</taxon>
        <taxon>Bacteroidota</taxon>
        <taxon>Sphingobacteriia</taxon>
        <taxon>Sphingobacteriales</taxon>
        <taxon>Sphingobacteriaceae</taxon>
        <taxon>Mucilaginibacter</taxon>
    </lineage>
</organism>
<dbReference type="InterPro" id="IPR030395">
    <property type="entry name" value="GP_PDE_dom"/>
</dbReference>
<dbReference type="Proteomes" id="UP000632774">
    <property type="component" value="Unassembled WGS sequence"/>
</dbReference>
<dbReference type="Pfam" id="PF03009">
    <property type="entry name" value="GDPD"/>
    <property type="match status" value="1"/>
</dbReference>
<feature type="chain" id="PRO_5046658273" evidence="1">
    <location>
        <begin position="21"/>
        <end position="300"/>
    </location>
</feature>
<dbReference type="PROSITE" id="PS51257">
    <property type="entry name" value="PROKAR_LIPOPROTEIN"/>
    <property type="match status" value="1"/>
</dbReference>
<feature type="domain" description="GP-PDE" evidence="2">
    <location>
        <begin position="34"/>
        <end position="300"/>
    </location>
</feature>
<accession>A0ABR9XG42</accession>
<dbReference type="Gene3D" id="3.20.20.190">
    <property type="entry name" value="Phosphatidylinositol (PI) phosphodiesterase"/>
    <property type="match status" value="1"/>
</dbReference>
<dbReference type="SUPFAM" id="SSF51695">
    <property type="entry name" value="PLC-like phosphodiesterases"/>
    <property type="match status" value="1"/>
</dbReference>
<name>A0ABR9XG42_9SPHI</name>
<proteinExistence type="predicted"/>
<dbReference type="PANTHER" id="PTHR46211:SF14">
    <property type="entry name" value="GLYCEROPHOSPHODIESTER PHOSPHODIESTERASE"/>
    <property type="match status" value="1"/>
</dbReference>
<keyword evidence="1" id="KW-0732">Signal</keyword>
<reference evidence="3 4" key="1">
    <citation type="submission" date="2020-10" db="EMBL/GenBank/DDBJ databases">
        <title>Mucilaginibacter mali sp. nov., isolated from rhizosphere soil of apple orchard.</title>
        <authorList>
            <person name="Lee J.-S."/>
            <person name="Kim H.S."/>
            <person name="Kim J.-S."/>
        </authorList>
    </citation>
    <scope>NUCLEOTIDE SEQUENCE [LARGE SCALE GENOMIC DNA]</scope>
    <source>
        <strain evidence="3 4">KCTC 23157</strain>
    </source>
</reference>
<dbReference type="PROSITE" id="PS51704">
    <property type="entry name" value="GP_PDE"/>
    <property type="match status" value="1"/>
</dbReference>
<gene>
    <name evidence="3" type="ORF">IRJ18_07315</name>
</gene>
<feature type="signal peptide" evidence="1">
    <location>
        <begin position="1"/>
        <end position="20"/>
    </location>
</feature>
<dbReference type="PANTHER" id="PTHR46211">
    <property type="entry name" value="GLYCEROPHOSPHORYL DIESTER PHOSPHODIESTERASE"/>
    <property type="match status" value="1"/>
</dbReference>
<evidence type="ECO:0000256" key="1">
    <source>
        <dbReference type="SAM" id="SignalP"/>
    </source>
</evidence>
<sequence length="300" mass="34044">MKRTICLALLSGFILSGCFAQKSKQVKNMPYPAFDREAHRGGRGLMPENTIPAMINTVNLGMETLEMDLHITADNKVIVSHDEYINPLFSLTPDGKEIPKEDNRKYILYKMNYAEIAKFDVGSKPYSKFPDQKKMKVSIPLLADLIDSVQHYIKTSGKRQVFYNIETKSSEKGDGTVNPDPETFVKLMMDVLEEKKILPWVVIQSFDKRTLQILNKKYPTVRTSWLVDNKKSTAENLADLGFKPFIYSPNFKMVTADVVKDCHAQGIKVLPWTPDTKEEIDAMKALGVDGIITDYPNLLQ</sequence>
<evidence type="ECO:0000259" key="2">
    <source>
        <dbReference type="PROSITE" id="PS51704"/>
    </source>
</evidence>